<evidence type="ECO:0000313" key="2">
    <source>
        <dbReference type="EMBL" id="KAF2684522.1"/>
    </source>
</evidence>
<organism evidence="2 3">
    <name type="scientific">Lentithecium fluviatile CBS 122367</name>
    <dbReference type="NCBI Taxonomy" id="1168545"/>
    <lineage>
        <taxon>Eukaryota</taxon>
        <taxon>Fungi</taxon>
        <taxon>Dikarya</taxon>
        <taxon>Ascomycota</taxon>
        <taxon>Pezizomycotina</taxon>
        <taxon>Dothideomycetes</taxon>
        <taxon>Pleosporomycetidae</taxon>
        <taxon>Pleosporales</taxon>
        <taxon>Massarineae</taxon>
        <taxon>Lentitheciaceae</taxon>
        <taxon>Lentithecium</taxon>
    </lineage>
</organism>
<dbReference type="Proteomes" id="UP000799291">
    <property type="component" value="Unassembled WGS sequence"/>
</dbReference>
<evidence type="ECO:0000313" key="3">
    <source>
        <dbReference type="Proteomes" id="UP000799291"/>
    </source>
</evidence>
<accession>A0A6G1J1Y2</accession>
<dbReference type="EMBL" id="MU005581">
    <property type="protein sequence ID" value="KAF2684522.1"/>
    <property type="molecule type" value="Genomic_DNA"/>
</dbReference>
<name>A0A6G1J1Y2_9PLEO</name>
<sequence>MGAFLIWCGCMMARTGVFLEPTPFSLFPGPVVFSSIYRSMCICGCLFSGGREWRGKRGWGCWIYYAMRWVGCGRDYHHGGSDVEGYCCARGAFTDIMVWLGVVCEVSREYMVVEGSCKNTVKMAWARTSHASPPLLNYILST</sequence>
<keyword evidence="1" id="KW-0732">Signal</keyword>
<feature type="chain" id="PRO_5026218947" description="Secreted protein" evidence="1">
    <location>
        <begin position="20"/>
        <end position="142"/>
    </location>
</feature>
<dbReference type="AlphaFoldDB" id="A0A6G1J1Y2"/>
<evidence type="ECO:0008006" key="4">
    <source>
        <dbReference type="Google" id="ProtNLM"/>
    </source>
</evidence>
<evidence type="ECO:0000256" key="1">
    <source>
        <dbReference type="SAM" id="SignalP"/>
    </source>
</evidence>
<keyword evidence="3" id="KW-1185">Reference proteome</keyword>
<feature type="signal peptide" evidence="1">
    <location>
        <begin position="1"/>
        <end position="19"/>
    </location>
</feature>
<protein>
    <recommendedName>
        <fullName evidence="4">Secreted protein</fullName>
    </recommendedName>
</protein>
<reference evidence="2" key="1">
    <citation type="journal article" date="2020" name="Stud. Mycol.">
        <title>101 Dothideomycetes genomes: a test case for predicting lifestyles and emergence of pathogens.</title>
        <authorList>
            <person name="Haridas S."/>
            <person name="Albert R."/>
            <person name="Binder M."/>
            <person name="Bloem J."/>
            <person name="Labutti K."/>
            <person name="Salamov A."/>
            <person name="Andreopoulos B."/>
            <person name="Baker S."/>
            <person name="Barry K."/>
            <person name="Bills G."/>
            <person name="Bluhm B."/>
            <person name="Cannon C."/>
            <person name="Castanera R."/>
            <person name="Culley D."/>
            <person name="Daum C."/>
            <person name="Ezra D."/>
            <person name="Gonzalez J."/>
            <person name="Henrissat B."/>
            <person name="Kuo A."/>
            <person name="Liang C."/>
            <person name="Lipzen A."/>
            <person name="Lutzoni F."/>
            <person name="Magnuson J."/>
            <person name="Mondo S."/>
            <person name="Nolan M."/>
            <person name="Ohm R."/>
            <person name="Pangilinan J."/>
            <person name="Park H.-J."/>
            <person name="Ramirez L."/>
            <person name="Alfaro M."/>
            <person name="Sun H."/>
            <person name="Tritt A."/>
            <person name="Yoshinaga Y."/>
            <person name="Zwiers L.-H."/>
            <person name="Turgeon B."/>
            <person name="Goodwin S."/>
            <person name="Spatafora J."/>
            <person name="Crous P."/>
            <person name="Grigoriev I."/>
        </authorList>
    </citation>
    <scope>NUCLEOTIDE SEQUENCE</scope>
    <source>
        <strain evidence="2">CBS 122367</strain>
    </source>
</reference>
<proteinExistence type="predicted"/>
<gene>
    <name evidence="2" type="ORF">K458DRAFT_33010</name>
</gene>